<keyword evidence="12 16" id="KW-0175">Coiled coil</keyword>
<evidence type="ECO:0000256" key="1">
    <source>
        <dbReference type="ARBA" id="ARBA00004514"/>
    </source>
</evidence>
<dbReference type="Pfam" id="PF04869">
    <property type="entry name" value="Uso1_p115_head"/>
    <property type="match status" value="1"/>
</dbReference>
<dbReference type="FunFam" id="3.40.50.150:FF:000003">
    <property type="entry name" value="Blast:Protein arginine N-methyltransferase 1"/>
    <property type="match status" value="1"/>
</dbReference>
<evidence type="ECO:0000256" key="12">
    <source>
        <dbReference type="ARBA" id="ARBA00023054"/>
    </source>
</evidence>
<evidence type="ECO:0000256" key="4">
    <source>
        <dbReference type="ARBA" id="ARBA00022490"/>
    </source>
</evidence>
<dbReference type="GO" id="GO:0048280">
    <property type="term" value="P:vesicle fusion with Golgi apparatus"/>
    <property type="evidence" value="ECO:0007669"/>
    <property type="project" value="InterPro"/>
</dbReference>
<dbReference type="STRING" id="45235.A0A2K3QIG8"/>
<evidence type="ECO:0000256" key="3">
    <source>
        <dbReference type="ARBA" id="ARBA00011925"/>
    </source>
</evidence>
<dbReference type="InterPro" id="IPR029063">
    <property type="entry name" value="SAM-dependent_MTases_sf"/>
</dbReference>
<keyword evidence="9" id="KW-0863">Zinc-finger</keyword>
<dbReference type="InterPro" id="IPR016024">
    <property type="entry name" value="ARM-type_fold"/>
</dbReference>
<proteinExistence type="predicted"/>
<dbReference type="GO" id="GO:0005795">
    <property type="term" value="C:Golgi stack"/>
    <property type="evidence" value="ECO:0007669"/>
    <property type="project" value="TreeGrafter"/>
</dbReference>
<evidence type="ECO:0000256" key="9">
    <source>
        <dbReference type="ARBA" id="ARBA00022771"/>
    </source>
</evidence>
<evidence type="ECO:0000259" key="19">
    <source>
        <dbReference type="Pfam" id="PF04869"/>
    </source>
</evidence>
<dbReference type="GO" id="GO:0006888">
    <property type="term" value="P:endoplasmic reticulum to Golgi vesicle-mediated transport"/>
    <property type="evidence" value="ECO:0007669"/>
    <property type="project" value="TreeGrafter"/>
</dbReference>
<dbReference type="Proteomes" id="UP000236621">
    <property type="component" value="Unassembled WGS sequence"/>
</dbReference>
<evidence type="ECO:0000256" key="17">
    <source>
        <dbReference type="SAM" id="MobiDB-lite"/>
    </source>
</evidence>
<dbReference type="OrthoDB" id="198977at2759"/>
<dbReference type="InterPro" id="IPR055135">
    <property type="entry name" value="PRMT_dom"/>
</dbReference>
<organism evidence="24 25">
    <name type="scientific">Tolypocladium capitatum</name>
    <dbReference type="NCBI Taxonomy" id="45235"/>
    <lineage>
        <taxon>Eukaryota</taxon>
        <taxon>Fungi</taxon>
        <taxon>Dikarya</taxon>
        <taxon>Ascomycota</taxon>
        <taxon>Pezizomycotina</taxon>
        <taxon>Sordariomycetes</taxon>
        <taxon>Hypocreomycetidae</taxon>
        <taxon>Hypocreales</taxon>
        <taxon>Ophiocordycipitaceae</taxon>
        <taxon>Tolypocladium</taxon>
    </lineage>
</organism>
<evidence type="ECO:0000256" key="15">
    <source>
        <dbReference type="PROSITE-ProRule" id="PRU01015"/>
    </source>
</evidence>
<feature type="chain" id="PRO_5014337996" description="type I protein arginine methyltransferase" evidence="18">
    <location>
        <begin position="49"/>
        <end position="1668"/>
    </location>
</feature>
<dbReference type="CDD" id="cd02440">
    <property type="entry name" value="AdoMet_MTases"/>
    <property type="match status" value="1"/>
</dbReference>
<dbReference type="InterPro" id="IPR049482">
    <property type="entry name" value="ANM3-like_C2H2_Zf"/>
</dbReference>
<comment type="subcellular location">
    <subcellularLocation>
        <location evidence="1">Cytoplasm</location>
        <location evidence="1">Cytosol</location>
    </subcellularLocation>
    <subcellularLocation>
        <location evidence="2">Golgi apparatus</location>
    </subcellularLocation>
</comment>
<protein>
    <recommendedName>
        <fullName evidence="3">type I protein arginine methyltransferase</fullName>
        <ecNumber evidence="3">2.1.1.319</ecNumber>
    </recommendedName>
</protein>
<accession>A0A2K3QIG8</accession>
<keyword evidence="18" id="KW-0732">Signal</keyword>
<reference evidence="24 25" key="1">
    <citation type="submission" date="2017-08" db="EMBL/GenBank/DDBJ databases">
        <title>Harnessing the power of phylogenomics to disentangle the directionality and signatures of interkingdom host jumping in the parasitic fungal genus Tolypocladium.</title>
        <authorList>
            <person name="Quandt C.A."/>
            <person name="Patterson W."/>
            <person name="Spatafora J.W."/>
        </authorList>
    </citation>
    <scope>NUCLEOTIDE SEQUENCE [LARGE SCALE GENOMIC DNA]</scope>
    <source>
        <strain evidence="24 25">CBS 113982</strain>
    </source>
</reference>
<dbReference type="Gene3D" id="1.25.10.10">
    <property type="entry name" value="Leucine-rich Repeat Variant"/>
    <property type="match status" value="1"/>
</dbReference>
<comment type="caution">
    <text evidence="24">The sequence shown here is derived from an EMBL/GenBank/DDBJ whole genome shotgun (WGS) entry which is preliminary data.</text>
</comment>
<dbReference type="FunFam" id="2.70.160.11:FF:000016">
    <property type="entry name" value="Protein arginine methyltransferase RmtB"/>
    <property type="match status" value="1"/>
</dbReference>
<dbReference type="InterPro" id="IPR011989">
    <property type="entry name" value="ARM-like"/>
</dbReference>
<evidence type="ECO:0000256" key="6">
    <source>
        <dbReference type="ARBA" id="ARBA00022679"/>
    </source>
</evidence>
<evidence type="ECO:0000256" key="5">
    <source>
        <dbReference type="ARBA" id="ARBA00022603"/>
    </source>
</evidence>
<dbReference type="Gene3D" id="2.70.160.11">
    <property type="entry name" value="Hnrnp arginine n-methyltransferase1"/>
    <property type="match status" value="1"/>
</dbReference>
<dbReference type="GO" id="GO:0012507">
    <property type="term" value="C:ER to Golgi transport vesicle membrane"/>
    <property type="evidence" value="ECO:0007669"/>
    <property type="project" value="TreeGrafter"/>
</dbReference>
<gene>
    <name evidence="24" type="ORF">TCAP_02744</name>
</gene>
<evidence type="ECO:0000259" key="22">
    <source>
        <dbReference type="Pfam" id="PF21137"/>
    </source>
</evidence>
<evidence type="ECO:0000256" key="7">
    <source>
        <dbReference type="ARBA" id="ARBA00022691"/>
    </source>
</evidence>
<dbReference type="PANTHER" id="PTHR10013:SF0">
    <property type="entry name" value="GENERAL VESICULAR TRANSPORT FACTOR P115"/>
    <property type="match status" value="1"/>
</dbReference>
<dbReference type="GO" id="GO:0035242">
    <property type="term" value="F:protein-arginine omega-N asymmetric methyltransferase activity"/>
    <property type="evidence" value="ECO:0007669"/>
    <property type="project" value="UniProtKB-EC"/>
</dbReference>
<evidence type="ECO:0000256" key="14">
    <source>
        <dbReference type="ARBA" id="ARBA00049303"/>
    </source>
</evidence>
<dbReference type="PROSITE" id="PS51678">
    <property type="entry name" value="SAM_MT_PRMT"/>
    <property type="match status" value="1"/>
</dbReference>
<keyword evidence="5 15" id="KW-0489">Methyltransferase</keyword>
<feature type="compositionally biased region" description="Low complexity" evidence="17">
    <location>
        <begin position="1075"/>
        <end position="1091"/>
    </location>
</feature>
<dbReference type="Pfam" id="PF13649">
    <property type="entry name" value="Methyltransf_25"/>
    <property type="match status" value="1"/>
</dbReference>
<evidence type="ECO:0000256" key="10">
    <source>
        <dbReference type="ARBA" id="ARBA00022833"/>
    </source>
</evidence>
<dbReference type="Pfam" id="PF22528">
    <property type="entry name" value="PRMT_C"/>
    <property type="match status" value="1"/>
</dbReference>
<dbReference type="EC" id="2.1.1.319" evidence="3"/>
<name>A0A2K3QIG8_9HYPO</name>
<dbReference type="InterPro" id="IPR041698">
    <property type="entry name" value="Methyltransf_25"/>
</dbReference>
<dbReference type="GO" id="GO:0005829">
    <property type="term" value="C:cytosol"/>
    <property type="evidence" value="ECO:0007669"/>
    <property type="project" value="UniProtKB-SubCell"/>
</dbReference>
<feature type="domain" description="Vesicle tethering protein Uso1/P115-like head" evidence="19">
    <location>
        <begin position="421"/>
        <end position="731"/>
    </location>
</feature>
<evidence type="ECO:0000256" key="11">
    <source>
        <dbReference type="ARBA" id="ARBA00023034"/>
    </source>
</evidence>
<evidence type="ECO:0000259" key="20">
    <source>
        <dbReference type="Pfam" id="PF04871"/>
    </source>
</evidence>
<evidence type="ECO:0000256" key="8">
    <source>
        <dbReference type="ARBA" id="ARBA00022723"/>
    </source>
</evidence>
<comment type="catalytic activity">
    <reaction evidence="13">
        <text>L-arginyl-[protein] + 2 S-adenosyl-L-methionine = N(omega),N(omega)-dimethyl-L-arginyl-[protein] + 2 S-adenosyl-L-homocysteine + 2 H(+)</text>
        <dbReference type="Rhea" id="RHEA:48096"/>
        <dbReference type="Rhea" id="RHEA-COMP:10532"/>
        <dbReference type="Rhea" id="RHEA-COMP:11991"/>
        <dbReference type="ChEBI" id="CHEBI:15378"/>
        <dbReference type="ChEBI" id="CHEBI:29965"/>
        <dbReference type="ChEBI" id="CHEBI:57856"/>
        <dbReference type="ChEBI" id="CHEBI:59789"/>
        <dbReference type="ChEBI" id="CHEBI:61897"/>
        <dbReference type="EC" id="2.1.1.319"/>
    </reaction>
    <physiologicalReaction direction="left-to-right" evidence="13">
        <dbReference type="Rhea" id="RHEA:48097"/>
    </physiologicalReaction>
</comment>
<sequence>MRGSTRTKHEQDASKLQASGPKPPAKTISSPLTHICFLLCFFLATVESSPTSRGEPASPRRQHRPRRACQSPNGKQITTTMFSIPTAPAKQSVSDTINILGGRLNSATLLEDRRAAILGLRSFAKDFPASVASGALRSLIGSLAKDGDDVDTVKVVLETLLMLFNPNDDSPEASDEIVLWLADEFTQRQENITLLLGFLESTDFYPRLYSLQLLAAILSARVQRTEECVFTAPLGISRLVAALDDQREAIRNEAVGLLTGLTPTSMEIQKLVAFENAFERIFAIVEADGSLSEGGSAVEDCLILLANLLRRNASNQSLFRESGCVTKLGGLLRNVLEAQHPDGEVATWAQVQRNRNMYAFLAVIRLFLAAGSAGTSQNQSAFWKHGLVYHVLQLAFSRDIGHVPIKAEALITCGDMIRNAQALQESFAQLTVPSHLQGLVAAGGTPDGSDTVYVIDGLLDLILNTHDQLMFDLRFAACECLKAYLSNHSEVRLHFLSRAIDGYQEGSNESANVLTVLLRPDSGAVAADPYRQWFAAAIAFHLLYDNAAAKAKALGLTEGDSEKGEEVITSIQTITAHLISGICRGDDPRSLVGYLMLLLGWMFEDMDAVNNFLAEGSNVQSLIQAVAQPLPTGVALVQGLSAMLLGVAYEFSTKDSPVPRATLHSILTSRLGRDRYLDRLTALRAHPLIRDFEVMPQKHGASSPNGLPDVFFDAVFVEFFKDSYSRIARAIDRAPELEISVVANGIQRGISRELVDSLRGQVEDRHRALEEAEAKTASLEELLHQRQAEHRHSSEGVALELSKLRSAYETLQRSHETELRLLKSQLSAKEADQEKRISLIRAELAGKEAEYQKDLAQARKTAQAETDRVQLRIEAEAADLRATISRLGVDLIKVGAPRRLHSVAVEPAKLCVFANATGGDPQANKSKSDDVNALRKEHSRLVAEQVSGRQMAEGRVRELETRLDQAKAAITETESKAKTAERARLDVTKSRDAAQSELDDLLMVFGDLEEKAARYKASRIESQGSTARLRDLGETVSDGEDDEGRGDSSANECDEPPFTPDSKGSDIGIKHRHQASASSIKHQHQHQASSIKHQHQHQHQHQASESSIRIKHQTSESSISITAMTSEMDHVNSPPNDSDASDDGEWLDVEPEEEPVTVVSLFDSQTFPNLDEMLGHCKQHHGFDLKASLHQLQLDFLGAVKLINFIRHRVRQGQPLPDIISLSDIQDDAYLKPVLENDAALFSLDDILEEVVVDVGTADGTDEQTTALRLRNSQLEAELESIRDSFANYRLSVQQTLDRRWGDDDDTGSRPAASSSASPAKDSFDYYFESLTARRALDIHETMLKDQVRTDAYRDFIYGNKHLFKDKVVLDIGCGTGILSMFCAKAGAAQVVAVDKSDIIDKARENVFNNGLSSVVTCLRGTIEEVALPVDKVDVIVSEWMGYCLLYEAMLPSVLYARDKYLAPGGLLVPSSATLWIAPVEDQGYVSDHVSYWRDVYGFDMKAMQENIYDEVRIQTVAESSVCGKPFPFKILDLRCTRTEDLIFTANWESDLSRPVDNVDGFLIWFDNFFATSGDEPVPESQTTPEAWVEKRRGNVAFTTGPYGTETHWKQGFLLAGPQSSPVELSLPARVSGRVTFSVLEENARALMIDAAWSVAGQEERDQSWKLK</sequence>
<comment type="catalytic activity">
    <reaction evidence="14">
        <text>L-arginyl-[protein] + S-adenosyl-L-methionine = N(omega)-methyl-L-arginyl-[protein] + S-adenosyl-L-homocysteine + H(+)</text>
        <dbReference type="Rhea" id="RHEA:48100"/>
        <dbReference type="Rhea" id="RHEA-COMP:10532"/>
        <dbReference type="Rhea" id="RHEA-COMP:11990"/>
        <dbReference type="ChEBI" id="CHEBI:15378"/>
        <dbReference type="ChEBI" id="CHEBI:29965"/>
        <dbReference type="ChEBI" id="CHEBI:57856"/>
        <dbReference type="ChEBI" id="CHEBI:59789"/>
        <dbReference type="ChEBI" id="CHEBI:65280"/>
    </reaction>
    <physiologicalReaction direction="left-to-right" evidence="14">
        <dbReference type="Rhea" id="RHEA:48101"/>
    </physiologicalReaction>
</comment>
<dbReference type="SUPFAM" id="SSF48371">
    <property type="entry name" value="ARM repeat"/>
    <property type="match status" value="1"/>
</dbReference>
<dbReference type="Pfam" id="PF21137">
    <property type="entry name" value="ANM3_C2H2_Zf"/>
    <property type="match status" value="1"/>
</dbReference>
<keyword evidence="25" id="KW-1185">Reference proteome</keyword>
<feature type="region of interest" description="Disordered" evidence="17">
    <location>
        <begin position="1"/>
        <end position="26"/>
    </location>
</feature>
<feature type="region of interest" description="Disordered" evidence="17">
    <location>
        <begin position="50"/>
        <end position="75"/>
    </location>
</feature>
<dbReference type="GO" id="GO:0005783">
    <property type="term" value="C:endoplasmic reticulum"/>
    <property type="evidence" value="ECO:0007669"/>
    <property type="project" value="TreeGrafter"/>
</dbReference>
<evidence type="ECO:0000256" key="2">
    <source>
        <dbReference type="ARBA" id="ARBA00004555"/>
    </source>
</evidence>
<evidence type="ECO:0000256" key="18">
    <source>
        <dbReference type="SAM" id="SignalP"/>
    </source>
</evidence>
<dbReference type="EMBL" id="NRSZ01000420">
    <property type="protein sequence ID" value="PNY27331.1"/>
    <property type="molecule type" value="Genomic_DNA"/>
</dbReference>
<dbReference type="InterPro" id="IPR006953">
    <property type="entry name" value="Vesicle_Uso1_P115_head"/>
</dbReference>
<dbReference type="SUPFAM" id="SSF57667">
    <property type="entry name" value="beta-beta-alpha zinc fingers"/>
    <property type="match status" value="1"/>
</dbReference>
<dbReference type="GO" id="GO:0048211">
    <property type="term" value="P:Golgi vesicle docking"/>
    <property type="evidence" value="ECO:0007669"/>
    <property type="project" value="TreeGrafter"/>
</dbReference>
<feature type="coiled-coil region" evidence="16">
    <location>
        <begin position="755"/>
        <end position="789"/>
    </location>
</feature>
<dbReference type="SUPFAM" id="SSF53335">
    <property type="entry name" value="S-adenosyl-L-methionine-dependent methyltransferases"/>
    <property type="match status" value="1"/>
</dbReference>
<feature type="domain" description="Protein arginine N-methyltransferase" evidence="23">
    <location>
        <begin position="1472"/>
        <end position="1657"/>
    </location>
</feature>
<feature type="coiled-coil region" evidence="16">
    <location>
        <begin position="949"/>
        <end position="983"/>
    </location>
</feature>
<evidence type="ECO:0000259" key="23">
    <source>
        <dbReference type="Pfam" id="PF22528"/>
    </source>
</evidence>
<feature type="coiled-coil region" evidence="16">
    <location>
        <begin position="841"/>
        <end position="868"/>
    </location>
</feature>
<keyword evidence="4" id="KW-0963">Cytoplasm</keyword>
<dbReference type="InterPro" id="IPR036236">
    <property type="entry name" value="Znf_C2H2_sf"/>
</dbReference>
<dbReference type="GO" id="GO:0000139">
    <property type="term" value="C:Golgi membrane"/>
    <property type="evidence" value="ECO:0007669"/>
    <property type="project" value="InterPro"/>
</dbReference>
<evidence type="ECO:0000313" key="24">
    <source>
        <dbReference type="EMBL" id="PNY27331.1"/>
    </source>
</evidence>
<keyword evidence="11" id="KW-0333">Golgi apparatus</keyword>
<dbReference type="GO" id="GO:0032259">
    <property type="term" value="P:methylation"/>
    <property type="evidence" value="ECO:0007669"/>
    <property type="project" value="UniProtKB-KW"/>
</dbReference>
<dbReference type="Gene3D" id="3.40.50.150">
    <property type="entry name" value="Vaccinia Virus protein VP39"/>
    <property type="match status" value="1"/>
</dbReference>
<evidence type="ECO:0000256" key="13">
    <source>
        <dbReference type="ARBA" id="ARBA00047384"/>
    </source>
</evidence>
<keyword evidence="10" id="KW-0862">Zinc</keyword>
<feature type="compositionally biased region" description="Low complexity" evidence="17">
    <location>
        <begin position="1311"/>
        <end position="1320"/>
    </location>
</feature>
<keyword evidence="6 15" id="KW-0808">Transferase</keyword>
<dbReference type="InterPro" id="IPR025799">
    <property type="entry name" value="Arg_MeTrfase"/>
</dbReference>
<feature type="region of interest" description="Disordered" evidence="17">
    <location>
        <begin position="1019"/>
        <end position="1117"/>
    </location>
</feature>
<feature type="region of interest" description="Disordered" evidence="17">
    <location>
        <begin position="1300"/>
        <end position="1320"/>
    </location>
</feature>
<keyword evidence="7 15" id="KW-0949">S-adenosyl-L-methionine</keyword>
<evidence type="ECO:0000313" key="25">
    <source>
        <dbReference type="Proteomes" id="UP000236621"/>
    </source>
</evidence>
<dbReference type="GO" id="GO:0008270">
    <property type="term" value="F:zinc ion binding"/>
    <property type="evidence" value="ECO:0007669"/>
    <property type="project" value="UniProtKB-KW"/>
</dbReference>
<dbReference type="PANTHER" id="PTHR10013">
    <property type="entry name" value="GENERAL VESICULAR TRANSPORT FACTOR P115"/>
    <property type="match status" value="1"/>
</dbReference>
<feature type="domain" description="Uso1/p115-like vesicle tethering protein C-terminal" evidence="20">
    <location>
        <begin position="949"/>
        <end position="1049"/>
    </location>
</feature>
<dbReference type="InterPro" id="IPR024095">
    <property type="entry name" value="Vesicle_P115"/>
</dbReference>
<feature type="domain" description="Protein arginine N-methyltransferase 3-like C2H2 zinc finger" evidence="22">
    <location>
        <begin position="1190"/>
        <end position="1233"/>
    </location>
</feature>
<evidence type="ECO:0000256" key="16">
    <source>
        <dbReference type="SAM" id="Coils"/>
    </source>
</evidence>
<feature type="domain" description="Methyltransferase" evidence="21">
    <location>
        <begin position="1369"/>
        <end position="1466"/>
    </location>
</feature>
<dbReference type="InterPro" id="IPR006955">
    <property type="entry name" value="Uso1_p115_C"/>
</dbReference>
<dbReference type="Pfam" id="PF04871">
    <property type="entry name" value="Uso1_p115_C"/>
    <property type="match status" value="1"/>
</dbReference>
<dbReference type="GO" id="GO:0006886">
    <property type="term" value="P:intracellular protein transport"/>
    <property type="evidence" value="ECO:0007669"/>
    <property type="project" value="InterPro"/>
</dbReference>
<feature type="signal peptide" evidence="18">
    <location>
        <begin position="1"/>
        <end position="48"/>
    </location>
</feature>
<keyword evidence="8" id="KW-0479">Metal-binding</keyword>
<evidence type="ECO:0000259" key="21">
    <source>
        <dbReference type="Pfam" id="PF13649"/>
    </source>
</evidence>
<dbReference type="FunFam" id="1.25.10.10:FF:000296">
    <property type="entry name" value="Related to transport protein USO1"/>
    <property type="match status" value="1"/>
</dbReference>